<dbReference type="AlphaFoldDB" id="A0A645IQG0"/>
<organism evidence="1">
    <name type="scientific">bioreactor metagenome</name>
    <dbReference type="NCBI Taxonomy" id="1076179"/>
    <lineage>
        <taxon>unclassified sequences</taxon>
        <taxon>metagenomes</taxon>
        <taxon>ecological metagenomes</taxon>
    </lineage>
</organism>
<dbReference type="EMBL" id="VSSQ01120856">
    <property type="protein sequence ID" value="MPN53581.1"/>
    <property type="molecule type" value="Genomic_DNA"/>
</dbReference>
<name>A0A645IQG0_9ZZZZ</name>
<protein>
    <submittedName>
        <fullName evidence="1">Uncharacterized protein</fullName>
    </submittedName>
</protein>
<sequence length="75" mass="8743">MLFAFIPHLTNLTLLGYDGPTAIRTRAKQLYSIEIVEKVEKGYWVRATTKTEIFYAFLRKSTFDESKGIHIKDLF</sequence>
<gene>
    <name evidence="1" type="ORF">SDC9_201245</name>
</gene>
<evidence type="ECO:0000313" key="1">
    <source>
        <dbReference type="EMBL" id="MPN53581.1"/>
    </source>
</evidence>
<proteinExistence type="predicted"/>
<comment type="caution">
    <text evidence="1">The sequence shown here is derived from an EMBL/GenBank/DDBJ whole genome shotgun (WGS) entry which is preliminary data.</text>
</comment>
<accession>A0A645IQG0</accession>
<reference evidence="1" key="1">
    <citation type="submission" date="2019-08" db="EMBL/GenBank/DDBJ databases">
        <authorList>
            <person name="Kucharzyk K."/>
            <person name="Murdoch R.W."/>
            <person name="Higgins S."/>
            <person name="Loffler F."/>
        </authorList>
    </citation>
    <scope>NUCLEOTIDE SEQUENCE</scope>
</reference>